<keyword evidence="7" id="KW-1185">Reference proteome</keyword>
<evidence type="ECO:0000256" key="1">
    <source>
        <dbReference type="ARBA" id="ARBA00002190"/>
    </source>
</evidence>
<dbReference type="AlphaFoldDB" id="A0A1N7PYG3"/>
<reference evidence="7" key="1">
    <citation type="submission" date="2017-01" db="EMBL/GenBank/DDBJ databases">
        <authorList>
            <person name="Varghese N."/>
            <person name="Submissions S."/>
        </authorList>
    </citation>
    <scope>NUCLEOTIDE SEQUENCE [LARGE SCALE GENOMIC DNA]</scope>
    <source>
        <strain evidence="7">DSM 16176</strain>
    </source>
</reference>
<gene>
    <name evidence="6" type="ORF">SAMN05421799_1281</name>
</gene>
<dbReference type="EMBL" id="FTOO01000028">
    <property type="protein sequence ID" value="SIT15469.1"/>
    <property type="molecule type" value="Genomic_DNA"/>
</dbReference>
<protein>
    <submittedName>
        <fullName evidence="6">Transposase, Mutator family</fullName>
    </submittedName>
</protein>
<dbReference type="GO" id="GO:0003677">
    <property type="term" value="F:DNA binding"/>
    <property type="evidence" value="ECO:0007669"/>
    <property type="project" value="UniProtKB-KW"/>
</dbReference>
<evidence type="ECO:0000313" key="6">
    <source>
        <dbReference type="EMBL" id="SIT15469.1"/>
    </source>
</evidence>
<dbReference type="GO" id="GO:0004803">
    <property type="term" value="F:transposase activity"/>
    <property type="evidence" value="ECO:0007669"/>
    <property type="project" value="InterPro"/>
</dbReference>
<evidence type="ECO:0000256" key="3">
    <source>
        <dbReference type="ARBA" id="ARBA00022578"/>
    </source>
</evidence>
<dbReference type="Pfam" id="PF00872">
    <property type="entry name" value="Transposase_mut"/>
    <property type="match status" value="1"/>
</dbReference>
<dbReference type="Proteomes" id="UP000186156">
    <property type="component" value="Unassembled WGS sequence"/>
</dbReference>
<sequence length="89" mass="10158">GLSGVDIVVSDSHSGLVKALQTEFQGCTWQRRQTHFMRNLLDAVNSGLKLPKKKSRSIPQKQRIRFPKIIAIRSPHIRSLRLLSPRMRA</sequence>
<keyword evidence="3" id="KW-0815">Transposition</keyword>
<evidence type="ECO:0000313" key="7">
    <source>
        <dbReference type="Proteomes" id="UP000186156"/>
    </source>
</evidence>
<keyword evidence="4" id="KW-0238">DNA-binding</keyword>
<name>A0A1N7PYG3_9BACL</name>
<comment type="function">
    <text evidence="1">Required for the transposition of the insertion element.</text>
</comment>
<evidence type="ECO:0000256" key="5">
    <source>
        <dbReference type="ARBA" id="ARBA00023172"/>
    </source>
</evidence>
<proteinExistence type="inferred from homology"/>
<evidence type="ECO:0000256" key="4">
    <source>
        <dbReference type="ARBA" id="ARBA00023125"/>
    </source>
</evidence>
<feature type="non-terminal residue" evidence="6">
    <location>
        <position position="1"/>
    </location>
</feature>
<dbReference type="InterPro" id="IPR001207">
    <property type="entry name" value="Transposase_mutator"/>
</dbReference>
<evidence type="ECO:0000256" key="2">
    <source>
        <dbReference type="ARBA" id="ARBA00010961"/>
    </source>
</evidence>
<organism evidence="6 7">
    <name type="scientific">Alicyclobacillus vulcanalis</name>
    <dbReference type="NCBI Taxonomy" id="252246"/>
    <lineage>
        <taxon>Bacteria</taxon>
        <taxon>Bacillati</taxon>
        <taxon>Bacillota</taxon>
        <taxon>Bacilli</taxon>
        <taxon>Bacillales</taxon>
        <taxon>Alicyclobacillaceae</taxon>
        <taxon>Alicyclobacillus</taxon>
    </lineage>
</organism>
<dbReference type="GO" id="GO:0006313">
    <property type="term" value="P:DNA transposition"/>
    <property type="evidence" value="ECO:0007669"/>
    <property type="project" value="InterPro"/>
</dbReference>
<accession>A0A1N7PYG3</accession>
<comment type="similarity">
    <text evidence="2">Belongs to the transposase mutator family.</text>
</comment>
<keyword evidence="5" id="KW-0233">DNA recombination</keyword>